<accession>A0A917KJ23</accession>
<keyword evidence="4" id="KW-1185">Reference proteome</keyword>
<dbReference type="AlphaFoldDB" id="A0A917KJ23"/>
<evidence type="ECO:0000313" key="3">
    <source>
        <dbReference type="EMBL" id="GGJ15972.1"/>
    </source>
</evidence>
<dbReference type="EMBL" id="BMKW01000005">
    <property type="protein sequence ID" value="GGJ15972.1"/>
    <property type="molecule type" value="Genomic_DNA"/>
</dbReference>
<dbReference type="Pfam" id="PF12850">
    <property type="entry name" value="Metallophos_2"/>
    <property type="match status" value="1"/>
</dbReference>
<dbReference type="RefSeq" id="WP_188967291.1">
    <property type="nucleotide sequence ID" value="NZ_BMKW01000005.1"/>
</dbReference>
<protein>
    <submittedName>
        <fullName evidence="3">Metallophosphoesterase</fullName>
    </submittedName>
</protein>
<dbReference type="InterPro" id="IPR029052">
    <property type="entry name" value="Metallo-depent_PP-like"/>
</dbReference>
<reference evidence="3" key="1">
    <citation type="journal article" date="2014" name="Int. J. Syst. Evol. Microbiol.">
        <title>Complete genome sequence of Corynebacterium casei LMG S-19264T (=DSM 44701T), isolated from a smear-ripened cheese.</title>
        <authorList>
            <consortium name="US DOE Joint Genome Institute (JGI-PGF)"/>
            <person name="Walter F."/>
            <person name="Albersmeier A."/>
            <person name="Kalinowski J."/>
            <person name="Ruckert C."/>
        </authorList>
    </citation>
    <scope>NUCLEOTIDE SEQUENCE</scope>
    <source>
        <strain evidence="3">CGMCC 1.3617</strain>
    </source>
</reference>
<dbReference type="GO" id="GO:0005737">
    <property type="term" value="C:cytoplasm"/>
    <property type="evidence" value="ECO:0007669"/>
    <property type="project" value="TreeGrafter"/>
</dbReference>
<dbReference type="PANTHER" id="PTHR42850">
    <property type="entry name" value="METALLOPHOSPHOESTERASE"/>
    <property type="match status" value="1"/>
</dbReference>
<reference evidence="3" key="2">
    <citation type="submission" date="2020-09" db="EMBL/GenBank/DDBJ databases">
        <authorList>
            <person name="Sun Q."/>
            <person name="Zhou Y."/>
        </authorList>
    </citation>
    <scope>NUCLEOTIDE SEQUENCE</scope>
    <source>
        <strain evidence="3">CGMCC 1.3617</strain>
    </source>
</reference>
<evidence type="ECO:0000256" key="1">
    <source>
        <dbReference type="ARBA" id="ARBA00008950"/>
    </source>
</evidence>
<dbReference type="InterPro" id="IPR050126">
    <property type="entry name" value="Ap4A_hydrolase"/>
</dbReference>
<dbReference type="PANTHER" id="PTHR42850:SF2">
    <property type="entry name" value="BLL5683 PROTEIN"/>
    <property type="match status" value="1"/>
</dbReference>
<dbReference type="GO" id="GO:0016791">
    <property type="term" value="F:phosphatase activity"/>
    <property type="evidence" value="ECO:0007669"/>
    <property type="project" value="TreeGrafter"/>
</dbReference>
<dbReference type="InterPro" id="IPR011152">
    <property type="entry name" value="Pesterase_MJ0912"/>
</dbReference>
<dbReference type="Proteomes" id="UP000661507">
    <property type="component" value="Unassembled WGS sequence"/>
</dbReference>
<sequence>MRLAVISDIHGNLLALEAVLTDLAERGVDAIVNLGDCVTGPLWPHETFERLAGLDLPTVRGNHDRWIVEKPEAELSPAGRFAREALTAAQRASLHALPPTLEVAPDILAVHGTPSDDSTYLLEEPANGLLSPAPRATVAARLGAAARPGGVVLCGHSHRQALVQGPQGCTILNPGSVGCPVFADSPAAPGLEYRSPHARYAILTLRRGRWGAELLVLDYDWDAAAHRASENGRPDWAAALATGAVG</sequence>
<gene>
    <name evidence="3" type="ORF">GCM10011320_24080</name>
</gene>
<proteinExistence type="inferred from homology"/>
<feature type="domain" description="Calcineurin-like phosphoesterase" evidence="2">
    <location>
        <begin position="1"/>
        <end position="185"/>
    </location>
</feature>
<evidence type="ECO:0000259" key="2">
    <source>
        <dbReference type="Pfam" id="PF12850"/>
    </source>
</evidence>
<name>A0A917KJ23_9PROT</name>
<organism evidence="3 4">
    <name type="scientific">Neoroseomonas lacus</name>
    <dbReference type="NCBI Taxonomy" id="287609"/>
    <lineage>
        <taxon>Bacteria</taxon>
        <taxon>Pseudomonadati</taxon>
        <taxon>Pseudomonadota</taxon>
        <taxon>Alphaproteobacteria</taxon>
        <taxon>Acetobacterales</taxon>
        <taxon>Acetobacteraceae</taxon>
        <taxon>Neoroseomonas</taxon>
    </lineage>
</organism>
<comment type="caution">
    <text evidence="3">The sequence shown here is derived from an EMBL/GenBank/DDBJ whole genome shotgun (WGS) entry which is preliminary data.</text>
</comment>
<dbReference type="Gene3D" id="3.60.21.10">
    <property type="match status" value="1"/>
</dbReference>
<dbReference type="PIRSF" id="PIRSF000883">
    <property type="entry name" value="Pesterase_MJ0912"/>
    <property type="match status" value="1"/>
</dbReference>
<dbReference type="SUPFAM" id="SSF56300">
    <property type="entry name" value="Metallo-dependent phosphatases"/>
    <property type="match status" value="1"/>
</dbReference>
<evidence type="ECO:0000313" key="4">
    <source>
        <dbReference type="Proteomes" id="UP000661507"/>
    </source>
</evidence>
<dbReference type="InterPro" id="IPR024654">
    <property type="entry name" value="Calcineurin-like_PHP_lpxH"/>
</dbReference>
<comment type="similarity">
    <text evidence="1">Belongs to the metallophosphoesterase superfamily. YfcE family.</text>
</comment>